<evidence type="ECO:0000256" key="2">
    <source>
        <dbReference type="ARBA" id="ARBA00022705"/>
    </source>
</evidence>
<dbReference type="InterPro" id="IPR041222">
    <property type="entry name" value="PriA_3primeBD"/>
</dbReference>
<feature type="binding site" evidence="12">
    <location>
        <position position="526"/>
    </location>
    <ligand>
        <name>Zn(2+)</name>
        <dbReference type="ChEBI" id="CHEBI:29105"/>
        <label>1</label>
    </ligand>
</feature>
<dbReference type="EC" id="5.6.2.4" evidence="12"/>
<evidence type="ECO:0000313" key="15">
    <source>
        <dbReference type="Proteomes" id="UP000196102"/>
    </source>
</evidence>
<dbReference type="PROSITE" id="PS51192">
    <property type="entry name" value="HELICASE_ATP_BIND_1"/>
    <property type="match status" value="1"/>
</dbReference>
<evidence type="ECO:0000313" key="14">
    <source>
        <dbReference type="EMBL" id="OUS11348.1"/>
    </source>
</evidence>
<dbReference type="CDD" id="cd17929">
    <property type="entry name" value="DEXHc_priA"/>
    <property type="match status" value="1"/>
</dbReference>
<dbReference type="RefSeq" id="WP_303687594.1">
    <property type="nucleotide sequence ID" value="NZ_CAJXYO010000026.1"/>
</dbReference>
<comment type="subunit">
    <text evidence="12">Component of the replication restart primosome.</text>
</comment>
<name>A0A1Z8AMF0_9FLAO</name>
<dbReference type="Proteomes" id="UP000196102">
    <property type="component" value="Unassembled WGS sequence"/>
</dbReference>
<dbReference type="InterPro" id="IPR027417">
    <property type="entry name" value="P-loop_NTPase"/>
</dbReference>
<dbReference type="GO" id="GO:0003677">
    <property type="term" value="F:DNA binding"/>
    <property type="evidence" value="ECO:0007669"/>
    <property type="project" value="UniProtKB-UniRule"/>
</dbReference>
<comment type="similarity">
    <text evidence="12">Belongs to the helicase family. PriA subfamily.</text>
</comment>
<dbReference type="InterPro" id="IPR005259">
    <property type="entry name" value="PriA"/>
</dbReference>
<sequence length="817" mass="95013">MSYYVDVILPLPLERYFTYSINKAESQFLEPGMRVAVPFGKSKIYTAIVYEVHHNNTATYEIKDIEFIIDEKPVVTKDQLKFWNWISNYYLCAIGQVMRAALPKSLLLESETIVLRNESLLIDQEELNDREYLVMEALEERNSLKVQDVMSILDRKSVLPILQKMLDKNYIILQEELYNSYKPKTEKYIYLHDELKDEERLKMILEELTRAPKQRDAVMTLFMMQAGNSRPVSKKQLMERANVTSAVIKSLVLKEIVVEIEEEVDRVLDKKEDGALLYTLNEEQSQALKKIESYFQESKTVLLHGVTSSGKTQLYVQLIKDQLEKGNQALYLLPEIALTTQLITRLKNFFKHQVLVYHSRYNLNERLEVWNHVLNATEPYVIIGARSSLLLPFKKLGLIIIDEEHETSFKQFDPAPRYHARDAAIVLGHFKKASVLLGSATPALESYYNASTGKYRIVELKKRYGNVLMPEINIVDIKEKHKRKKMNGHFSDTLIDHMQEAFRDKKQVILFQNRRGYAPIMECNTCGNAPQCPNCDVSLTYHQYKGQLRCHYCGYHTFVPKECPSCSSPAMDTKGFGTEQIEQEFHMIFPNHKVARMDLDTTRGKNSYQKLIHEMDTGAIDCLVGTQMLTKGLDFRNVSLVGVMNADSMLNFPDFRAHERCFQLLTQVSGRAGRTNERGKVLIQSYNPDHRILQQVSSYDYKNMYEEQIEERYQFKYPPFQRLIRITFKHRDYQTTLDSSTWFVNALNQIPHGVTVLGPEFPPVSRIRNLYNIHVIIKLAKNQSPEQVKGYIMKVKRSFESIKQYRSVRCNIDVDAY</sequence>
<feature type="binding site" evidence="12">
    <location>
        <position position="553"/>
    </location>
    <ligand>
        <name>Zn(2+)</name>
        <dbReference type="ChEBI" id="CHEBI:29105"/>
        <label>2</label>
    </ligand>
</feature>
<dbReference type="SUPFAM" id="SSF46785">
    <property type="entry name" value="Winged helix' DNA-binding domain"/>
    <property type="match status" value="1"/>
</dbReference>
<dbReference type="InterPro" id="IPR040498">
    <property type="entry name" value="PriA_CRR"/>
</dbReference>
<comment type="catalytic activity">
    <reaction evidence="12">
        <text>Couples ATP hydrolysis with the unwinding of duplex DNA by translocating in the 3'-5' direction.</text>
        <dbReference type="EC" id="5.6.2.4"/>
    </reaction>
</comment>
<dbReference type="InterPro" id="IPR041236">
    <property type="entry name" value="PriA_C"/>
</dbReference>
<dbReference type="NCBIfam" id="TIGR00595">
    <property type="entry name" value="priA"/>
    <property type="match status" value="1"/>
</dbReference>
<dbReference type="HAMAP" id="MF_00983">
    <property type="entry name" value="PriA"/>
    <property type="match status" value="1"/>
</dbReference>
<dbReference type="Gene3D" id="3.40.50.300">
    <property type="entry name" value="P-loop containing nucleotide triphosphate hydrolases"/>
    <property type="match status" value="2"/>
</dbReference>
<dbReference type="GO" id="GO:0005524">
    <property type="term" value="F:ATP binding"/>
    <property type="evidence" value="ECO:0007669"/>
    <property type="project" value="UniProtKB-UniRule"/>
</dbReference>
<comment type="cofactor">
    <cofactor evidence="12">
        <name>Zn(2+)</name>
        <dbReference type="ChEBI" id="CHEBI:29105"/>
    </cofactor>
    <text evidence="12">Binds 2 zinc ions per subunit.</text>
</comment>
<feature type="binding site" evidence="12">
    <location>
        <position position="550"/>
    </location>
    <ligand>
        <name>Zn(2+)</name>
        <dbReference type="ChEBI" id="CHEBI:29105"/>
        <label>2</label>
    </ligand>
</feature>
<comment type="caution">
    <text evidence="14">The sequence shown here is derived from an EMBL/GenBank/DDBJ whole genome shotgun (WGS) entry which is preliminary data.</text>
</comment>
<dbReference type="GO" id="GO:0006269">
    <property type="term" value="P:DNA replication, synthesis of primer"/>
    <property type="evidence" value="ECO:0007669"/>
    <property type="project" value="UniProtKB-KW"/>
</dbReference>
<dbReference type="InterPro" id="IPR042115">
    <property type="entry name" value="PriA_3primeBD_sf"/>
</dbReference>
<keyword evidence="8 12" id="KW-0067">ATP-binding</keyword>
<dbReference type="InterPro" id="IPR036390">
    <property type="entry name" value="WH_DNA-bd_sf"/>
</dbReference>
<keyword evidence="4 12" id="KW-0547">Nucleotide-binding</keyword>
<dbReference type="AlphaFoldDB" id="A0A1Z8AMF0"/>
<keyword evidence="2 12" id="KW-0235">DNA replication</keyword>
<reference evidence="15" key="1">
    <citation type="journal article" date="2017" name="Proc. Natl. Acad. Sci. U.S.A.">
        <title>Simulation of Deepwater Horizon oil plume reveals substrate specialization within a complex community of hydrocarbon-degraders.</title>
        <authorList>
            <person name="Hu P."/>
            <person name="Dubinsky E.A."/>
            <person name="Probst A.J."/>
            <person name="Wang J."/>
            <person name="Sieber C.M.K."/>
            <person name="Tom L.M."/>
            <person name="Gardinali P."/>
            <person name="Banfield J.F."/>
            <person name="Atlas R.M."/>
            <person name="Andersen G.L."/>
        </authorList>
    </citation>
    <scope>NUCLEOTIDE SEQUENCE [LARGE SCALE GENOMIC DNA]</scope>
</reference>
<evidence type="ECO:0000256" key="4">
    <source>
        <dbReference type="ARBA" id="ARBA00022741"/>
    </source>
</evidence>
<dbReference type="InterPro" id="IPR014001">
    <property type="entry name" value="Helicase_ATP-bd"/>
</dbReference>
<feature type="binding site" evidence="12">
    <location>
        <position position="532"/>
    </location>
    <ligand>
        <name>Zn(2+)</name>
        <dbReference type="ChEBI" id="CHEBI:29105"/>
        <label>2</label>
    </ligand>
</feature>
<dbReference type="Pfam" id="PF18074">
    <property type="entry name" value="PriA_C"/>
    <property type="match status" value="1"/>
</dbReference>
<dbReference type="PANTHER" id="PTHR30580">
    <property type="entry name" value="PRIMOSOMAL PROTEIN N"/>
    <property type="match status" value="1"/>
</dbReference>
<dbReference type="InterPro" id="IPR011545">
    <property type="entry name" value="DEAD/DEAH_box_helicase_dom"/>
</dbReference>
<accession>A0A1Z8AMF0</accession>
<evidence type="ECO:0000259" key="13">
    <source>
        <dbReference type="PROSITE" id="PS51192"/>
    </source>
</evidence>
<dbReference type="GO" id="GO:0043138">
    <property type="term" value="F:3'-5' DNA helicase activity"/>
    <property type="evidence" value="ECO:0007669"/>
    <property type="project" value="UniProtKB-EC"/>
</dbReference>
<dbReference type="FunFam" id="3.40.50.300:FF:000489">
    <property type="entry name" value="Primosome assembly protein PriA"/>
    <property type="match status" value="1"/>
</dbReference>
<dbReference type="GO" id="GO:0006310">
    <property type="term" value="P:DNA recombination"/>
    <property type="evidence" value="ECO:0007669"/>
    <property type="project" value="InterPro"/>
</dbReference>
<organism evidence="14 15">
    <name type="scientific">Nonlabens dokdonensis</name>
    <dbReference type="NCBI Taxonomy" id="328515"/>
    <lineage>
        <taxon>Bacteria</taxon>
        <taxon>Pseudomonadati</taxon>
        <taxon>Bacteroidota</taxon>
        <taxon>Flavobacteriia</taxon>
        <taxon>Flavobacteriales</taxon>
        <taxon>Flavobacteriaceae</taxon>
        <taxon>Nonlabens</taxon>
    </lineage>
</organism>
<feature type="domain" description="Helicase ATP-binding" evidence="13">
    <location>
        <begin position="292"/>
        <end position="460"/>
    </location>
</feature>
<dbReference type="SMART" id="SM00490">
    <property type="entry name" value="HELICc"/>
    <property type="match status" value="1"/>
</dbReference>
<comment type="function">
    <text evidence="12">Initiates the restart of stalled replication forks, which reloads the replicative helicase on sites other than the origin of replication. Recognizes and binds to abandoned replication forks and remodels them to uncover a helicase loading site. Promotes assembly of the primosome at these replication forks.</text>
</comment>
<keyword evidence="9 12" id="KW-0238">DNA-binding</keyword>
<dbReference type="InterPro" id="IPR001650">
    <property type="entry name" value="Helicase_C-like"/>
</dbReference>
<dbReference type="SUPFAM" id="SSF52540">
    <property type="entry name" value="P-loop containing nucleoside triphosphate hydrolases"/>
    <property type="match status" value="2"/>
</dbReference>
<evidence type="ECO:0000256" key="10">
    <source>
        <dbReference type="ARBA" id="ARBA00023235"/>
    </source>
</evidence>
<proteinExistence type="inferred from homology"/>
<dbReference type="Pfam" id="PF17764">
    <property type="entry name" value="PriA_3primeBD"/>
    <property type="match status" value="1"/>
</dbReference>
<dbReference type="GO" id="GO:1990077">
    <property type="term" value="C:primosome complex"/>
    <property type="evidence" value="ECO:0007669"/>
    <property type="project" value="UniProtKB-UniRule"/>
</dbReference>
<dbReference type="FunFam" id="3.40.1440.60:FF:000001">
    <property type="entry name" value="Primosomal protein N"/>
    <property type="match status" value="1"/>
</dbReference>
<keyword evidence="1 12" id="KW-0639">Primosome</keyword>
<evidence type="ECO:0000256" key="1">
    <source>
        <dbReference type="ARBA" id="ARBA00022515"/>
    </source>
</evidence>
<keyword evidence="10 12" id="KW-0413">Isomerase</keyword>
<dbReference type="EMBL" id="MAAX01000178">
    <property type="protein sequence ID" value="OUS11348.1"/>
    <property type="molecule type" value="Genomic_DNA"/>
</dbReference>
<dbReference type="GO" id="GO:0006302">
    <property type="term" value="P:double-strand break repair"/>
    <property type="evidence" value="ECO:0007669"/>
    <property type="project" value="InterPro"/>
</dbReference>
<evidence type="ECO:0000256" key="3">
    <source>
        <dbReference type="ARBA" id="ARBA00022723"/>
    </source>
</evidence>
<dbReference type="GO" id="GO:0006270">
    <property type="term" value="P:DNA replication initiation"/>
    <property type="evidence" value="ECO:0007669"/>
    <property type="project" value="TreeGrafter"/>
</dbReference>
<keyword evidence="6 12" id="KW-0347">Helicase</keyword>
<dbReference type="GO" id="GO:0016887">
    <property type="term" value="F:ATP hydrolysis activity"/>
    <property type="evidence" value="ECO:0007669"/>
    <property type="project" value="RHEA"/>
</dbReference>
<protein>
    <recommendedName>
        <fullName evidence="12">Replication restart protein PriA</fullName>
    </recommendedName>
    <alternativeName>
        <fullName evidence="12">ATP-dependent DNA helicase PriA</fullName>
        <ecNumber evidence="12">5.6.2.4</ecNumber>
    </alternativeName>
    <alternativeName>
        <fullName evidence="12">DNA 3'-5' helicase PriA</fullName>
    </alternativeName>
</protein>
<keyword evidence="7 12" id="KW-0862">Zinc</keyword>
<comment type="catalytic activity">
    <reaction evidence="11 12">
        <text>ATP + H2O = ADP + phosphate + H(+)</text>
        <dbReference type="Rhea" id="RHEA:13065"/>
        <dbReference type="ChEBI" id="CHEBI:15377"/>
        <dbReference type="ChEBI" id="CHEBI:15378"/>
        <dbReference type="ChEBI" id="CHEBI:30616"/>
        <dbReference type="ChEBI" id="CHEBI:43474"/>
        <dbReference type="ChEBI" id="CHEBI:456216"/>
        <dbReference type="EC" id="5.6.2.4"/>
    </reaction>
</comment>
<evidence type="ECO:0000256" key="12">
    <source>
        <dbReference type="HAMAP-Rule" id="MF_00983"/>
    </source>
</evidence>
<gene>
    <name evidence="12" type="primary">priA</name>
    <name evidence="14" type="ORF">A9Q93_11510</name>
</gene>
<feature type="binding site" evidence="12">
    <location>
        <position position="523"/>
    </location>
    <ligand>
        <name>Zn(2+)</name>
        <dbReference type="ChEBI" id="CHEBI:29105"/>
        <label>1</label>
    </ligand>
</feature>
<evidence type="ECO:0000256" key="6">
    <source>
        <dbReference type="ARBA" id="ARBA00022806"/>
    </source>
</evidence>
<evidence type="ECO:0000256" key="7">
    <source>
        <dbReference type="ARBA" id="ARBA00022833"/>
    </source>
</evidence>
<dbReference type="Gene3D" id="3.40.1440.60">
    <property type="entry name" value="PriA, 3(prime) DNA-binding domain"/>
    <property type="match status" value="1"/>
</dbReference>
<dbReference type="SMART" id="SM00487">
    <property type="entry name" value="DEXDc"/>
    <property type="match status" value="1"/>
</dbReference>
<feature type="binding site" evidence="12">
    <location>
        <position position="535"/>
    </location>
    <ligand>
        <name>Zn(2+)</name>
        <dbReference type="ChEBI" id="CHEBI:29105"/>
        <label>2</label>
    </ligand>
</feature>
<dbReference type="Pfam" id="PF00271">
    <property type="entry name" value="Helicase_C"/>
    <property type="match status" value="1"/>
</dbReference>
<dbReference type="GO" id="GO:0008270">
    <property type="term" value="F:zinc ion binding"/>
    <property type="evidence" value="ECO:0007669"/>
    <property type="project" value="UniProtKB-UniRule"/>
</dbReference>
<dbReference type="Pfam" id="PF00270">
    <property type="entry name" value="DEAD"/>
    <property type="match status" value="1"/>
</dbReference>
<evidence type="ECO:0000256" key="11">
    <source>
        <dbReference type="ARBA" id="ARBA00048988"/>
    </source>
</evidence>
<evidence type="ECO:0000256" key="5">
    <source>
        <dbReference type="ARBA" id="ARBA00022801"/>
    </source>
</evidence>
<keyword evidence="3 12" id="KW-0479">Metal-binding</keyword>
<dbReference type="PANTHER" id="PTHR30580:SF0">
    <property type="entry name" value="PRIMOSOMAL PROTEIN N"/>
    <property type="match status" value="1"/>
</dbReference>
<feature type="binding site" evidence="12">
    <location>
        <position position="563"/>
    </location>
    <ligand>
        <name>Zn(2+)</name>
        <dbReference type="ChEBI" id="CHEBI:29105"/>
        <label>1</label>
    </ligand>
</feature>
<dbReference type="Pfam" id="PF18319">
    <property type="entry name" value="Zn_ribbon_PriA"/>
    <property type="match status" value="1"/>
</dbReference>
<dbReference type="CDD" id="cd18804">
    <property type="entry name" value="SF2_C_priA"/>
    <property type="match status" value="1"/>
</dbReference>
<feature type="binding site" evidence="12">
    <location>
        <position position="566"/>
    </location>
    <ligand>
        <name>Zn(2+)</name>
        <dbReference type="ChEBI" id="CHEBI:29105"/>
        <label>1</label>
    </ligand>
</feature>
<evidence type="ECO:0000256" key="9">
    <source>
        <dbReference type="ARBA" id="ARBA00023125"/>
    </source>
</evidence>
<evidence type="ECO:0000256" key="8">
    <source>
        <dbReference type="ARBA" id="ARBA00022840"/>
    </source>
</evidence>
<keyword evidence="5 12" id="KW-0378">Hydrolase</keyword>